<evidence type="ECO:0000256" key="3">
    <source>
        <dbReference type="ARBA" id="ARBA00022618"/>
    </source>
</evidence>
<evidence type="ECO:0000256" key="10">
    <source>
        <dbReference type="ARBA" id="ARBA00023306"/>
    </source>
</evidence>
<dbReference type="Proteomes" id="UP000240811">
    <property type="component" value="Unassembled WGS sequence"/>
</dbReference>
<organism evidence="15 16">
    <name type="scientific">Candidatus Liberibacter europaeus</name>
    <dbReference type="NCBI Taxonomy" id="744859"/>
    <lineage>
        <taxon>Bacteria</taxon>
        <taxon>Pseudomonadati</taxon>
        <taxon>Pseudomonadota</taxon>
        <taxon>Alphaproteobacteria</taxon>
        <taxon>Hyphomicrobiales</taxon>
        <taxon>Rhizobiaceae</taxon>
        <taxon>Liberibacter</taxon>
    </lineage>
</organism>
<evidence type="ECO:0000256" key="6">
    <source>
        <dbReference type="ARBA" id="ARBA00022960"/>
    </source>
</evidence>
<dbReference type="PANTHER" id="PTHR22926">
    <property type="entry name" value="PHOSPHO-N-ACETYLMURAMOYL-PENTAPEPTIDE-TRANSFERASE"/>
    <property type="match status" value="1"/>
</dbReference>
<dbReference type="AlphaFoldDB" id="A0A2T4VWJ8"/>
<evidence type="ECO:0000256" key="13">
    <source>
        <dbReference type="NCBIfam" id="TIGR00445"/>
    </source>
</evidence>
<dbReference type="GO" id="GO:0051301">
    <property type="term" value="P:cell division"/>
    <property type="evidence" value="ECO:0007669"/>
    <property type="project" value="UniProtKB-KW"/>
</dbReference>
<dbReference type="CDD" id="cd06852">
    <property type="entry name" value="GT_MraY"/>
    <property type="match status" value="1"/>
</dbReference>
<keyword evidence="12 14" id="KW-0479">Metal-binding</keyword>
<dbReference type="GO" id="GO:0005886">
    <property type="term" value="C:plasma membrane"/>
    <property type="evidence" value="ECO:0007669"/>
    <property type="project" value="UniProtKB-SubCell"/>
</dbReference>
<keyword evidence="9 12" id="KW-0472">Membrane</keyword>
<keyword evidence="4 12" id="KW-0808">Transferase</keyword>
<dbReference type="PROSITE" id="PS01348">
    <property type="entry name" value="MRAY_2"/>
    <property type="match status" value="1"/>
</dbReference>
<comment type="similarity">
    <text evidence="2 12">Belongs to the glycosyltransferase 4 family. MraY subfamily.</text>
</comment>
<dbReference type="GO" id="GO:0071555">
    <property type="term" value="P:cell wall organization"/>
    <property type="evidence" value="ECO:0007669"/>
    <property type="project" value="UniProtKB-KW"/>
</dbReference>
<keyword evidence="5 12" id="KW-0812">Transmembrane</keyword>
<dbReference type="GO" id="GO:0008963">
    <property type="term" value="F:phospho-N-acetylmuramoyl-pentapeptide-transferase activity"/>
    <property type="evidence" value="ECO:0007669"/>
    <property type="project" value="UniProtKB-UniRule"/>
</dbReference>
<dbReference type="EC" id="2.7.8.13" evidence="12 13"/>
<comment type="catalytic activity">
    <reaction evidence="12">
        <text>UDP-N-acetyl-alpha-D-muramoyl-L-alanyl-gamma-D-glutamyl-meso-2,6-diaminopimeloyl-D-alanyl-D-alanine + di-trans,octa-cis-undecaprenyl phosphate = di-trans,octa-cis-undecaprenyl diphospho-N-acetyl-alpha-D-muramoyl-L-alanyl-D-glutamyl-meso-2,6-diaminopimeloyl-D-alanyl-D-alanine + UMP</text>
        <dbReference type="Rhea" id="RHEA:28386"/>
        <dbReference type="ChEBI" id="CHEBI:57865"/>
        <dbReference type="ChEBI" id="CHEBI:60392"/>
        <dbReference type="ChEBI" id="CHEBI:61386"/>
        <dbReference type="ChEBI" id="CHEBI:61387"/>
        <dbReference type="EC" id="2.7.8.13"/>
    </reaction>
</comment>
<feature type="binding site" evidence="14">
    <location>
        <position position="198"/>
    </location>
    <ligand>
        <name>Mg(2+)</name>
        <dbReference type="ChEBI" id="CHEBI:18420"/>
    </ligand>
</feature>
<keyword evidence="12 14" id="KW-0460">Magnesium</keyword>
<feature type="transmembrane region" description="Helical" evidence="12">
    <location>
        <begin position="294"/>
        <end position="317"/>
    </location>
</feature>
<evidence type="ECO:0000256" key="1">
    <source>
        <dbReference type="ARBA" id="ARBA00004141"/>
    </source>
</evidence>
<feature type="transmembrane region" description="Helical" evidence="12">
    <location>
        <begin position="242"/>
        <end position="262"/>
    </location>
</feature>
<evidence type="ECO:0000313" key="15">
    <source>
        <dbReference type="EMBL" id="PTL86161.1"/>
    </source>
</evidence>
<feature type="transmembrane region" description="Helical" evidence="12">
    <location>
        <begin position="135"/>
        <end position="155"/>
    </location>
</feature>
<evidence type="ECO:0000256" key="14">
    <source>
        <dbReference type="PIRSR" id="PIRSR600715-1"/>
    </source>
</evidence>
<proteinExistence type="inferred from homology"/>
<reference evidence="16" key="1">
    <citation type="submission" date="2018-02" db="EMBL/GenBank/DDBJ databases">
        <title>Genome sequence of Candidatus Liberibacter europaeus.</title>
        <authorList>
            <person name="Frampton R.A."/>
            <person name="Thompson S.M."/>
            <person name="David C."/>
            <person name="Addison S.M."/>
            <person name="Smith G.R."/>
        </authorList>
    </citation>
    <scope>NUCLEOTIDE SEQUENCE [LARGE SCALE GENOMIC DNA]</scope>
</reference>
<dbReference type="HAMAP" id="MF_00038">
    <property type="entry name" value="MraY"/>
    <property type="match status" value="1"/>
</dbReference>
<keyword evidence="8 12" id="KW-1133">Transmembrane helix</keyword>
<dbReference type="GO" id="GO:0051992">
    <property type="term" value="F:UDP-N-acetylmuramoyl-L-alanyl-D-glutamyl-meso-2,6-diaminopimelyl-D-alanyl-D-alanine:undecaprenyl-phosphate transferase activity"/>
    <property type="evidence" value="ECO:0007669"/>
    <property type="project" value="RHEA"/>
</dbReference>
<evidence type="ECO:0000256" key="5">
    <source>
        <dbReference type="ARBA" id="ARBA00022692"/>
    </source>
</evidence>
<keyword evidence="12" id="KW-1003">Cell membrane</keyword>
<dbReference type="PANTHER" id="PTHR22926:SF5">
    <property type="entry name" value="PHOSPHO-N-ACETYLMURAMOYL-PENTAPEPTIDE-TRANSFERASE HOMOLOG"/>
    <property type="match status" value="1"/>
</dbReference>
<dbReference type="GO" id="GO:0008360">
    <property type="term" value="P:regulation of cell shape"/>
    <property type="evidence" value="ECO:0007669"/>
    <property type="project" value="UniProtKB-KW"/>
</dbReference>
<dbReference type="GO" id="GO:0046872">
    <property type="term" value="F:metal ion binding"/>
    <property type="evidence" value="ECO:0007669"/>
    <property type="project" value="UniProtKB-KW"/>
</dbReference>
<evidence type="ECO:0000256" key="12">
    <source>
        <dbReference type="HAMAP-Rule" id="MF_00038"/>
    </source>
</evidence>
<feature type="binding site" evidence="14">
    <location>
        <position position="273"/>
    </location>
    <ligand>
        <name>Mg(2+)</name>
        <dbReference type="ChEBI" id="CHEBI:18420"/>
    </ligand>
</feature>
<name>A0A2T4VWJ8_9HYPH</name>
<comment type="cofactor">
    <cofactor evidence="12 14">
        <name>Mg(2+)</name>
        <dbReference type="ChEBI" id="CHEBI:18420"/>
    </cofactor>
</comment>
<dbReference type="PROSITE" id="PS01347">
    <property type="entry name" value="MRAY_1"/>
    <property type="match status" value="1"/>
</dbReference>
<feature type="transmembrane region" description="Helical" evidence="12">
    <location>
        <begin position="175"/>
        <end position="194"/>
    </location>
</feature>
<evidence type="ECO:0000256" key="4">
    <source>
        <dbReference type="ARBA" id="ARBA00022679"/>
    </source>
</evidence>
<keyword evidence="3 12" id="KW-0132">Cell division</keyword>
<comment type="function">
    <text evidence="12">Catalyzes the initial step of the lipid cycle reactions in the biosynthesis of the cell wall peptidoglycan: transfers peptidoglycan precursor phospho-MurNAc-pentapeptide from UDP-MurNAc-pentapeptide onto the lipid carrier undecaprenyl phosphate, yielding undecaprenyl-pyrophosphoryl-MurNAc-pentapeptide, known as lipid I.</text>
</comment>
<feature type="transmembrane region" description="Helical" evidence="12">
    <location>
        <begin position="98"/>
        <end position="115"/>
    </location>
</feature>
<gene>
    <name evidence="12" type="primary">mraY</name>
    <name evidence="15" type="ORF">C4617_05185</name>
</gene>
<keyword evidence="6 12" id="KW-0133">Cell shape</keyword>
<keyword evidence="7 12" id="KW-0573">Peptidoglycan synthesis</keyword>
<dbReference type="NCBIfam" id="TIGR00445">
    <property type="entry name" value="mraY"/>
    <property type="match status" value="1"/>
</dbReference>
<keyword evidence="10 12" id="KW-0131">Cell cycle</keyword>
<dbReference type="InterPro" id="IPR003524">
    <property type="entry name" value="PNAcMuramoyl-5peptid_Trfase"/>
</dbReference>
<dbReference type="GO" id="GO:0009252">
    <property type="term" value="P:peptidoglycan biosynthetic process"/>
    <property type="evidence" value="ECO:0007669"/>
    <property type="project" value="UniProtKB-UniRule"/>
</dbReference>
<evidence type="ECO:0000256" key="2">
    <source>
        <dbReference type="ARBA" id="ARBA00005583"/>
    </source>
</evidence>
<dbReference type="InterPro" id="IPR018480">
    <property type="entry name" value="PNAcMuramoyl-5peptid_Trfase_CS"/>
</dbReference>
<comment type="pathway">
    <text evidence="12">Cell wall biogenesis; peptidoglycan biosynthesis.</text>
</comment>
<dbReference type="UniPathway" id="UPA00219"/>
<accession>A0A2T4VWJ8</accession>
<sequence>MLVRLADFSEYMVTLNIFKYITFRSVAAFLNAAFILLAFGPKMISLLITYQGYKGQPVRIEDLPIHSKKIGTPTMGGVMILIGIIVSSLLWADFSSPHVIIILLLTICFALVGFCDDYLKIKKYDHCGLSWKTRIFIEFIIASLAVYALMVFSKSTLFGTDTITSISFPFLKGCIWDIGIFFIPFGAIVILSVANAVNLTDGLDGLAIVPVMIASSTFAFIAYVSGNIIFANYLQINFVPGVGELAVIIGALIGSGLGFLWFNAPPAAIFMGDTGSLALGALIGGVAIATKHEIVLIIIGGLFVVEAISVIVQVLYFKITGKRIFLMAPIHHHFEKKGWTESQIVIRFWIIAVILAVFGLLTLKIR</sequence>
<evidence type="ECO:0000256" key="7">
    <source>
        <dbReference type="ARBA" id="ARBA00022984"/>
    </source>
</evidence>
<dbReference type="InterPro" id="IPR000715">
    <property type="entry name" value="Glycosyl_transferase_4"/>
</dbReference>
<protein>
    <recommendedName>
        <fullName evidence="12 13">Phospho-N-acetylmuramoyl-pentapeptide-transferase</fullName>
        <ecNumber evidence="12 13">2.7.8.13</ecNumber>
    </recommendedName>
    <alternativeName>
        <fullName evidence="12">UDP-MurNAc-pentapeptide phosphotransferase</fullName>
    </alternativeName>
</protein>
<comment type="subcellular location">
    <subcellularLocation>
        <location evidence="12">Cell membrane</location>
        <topology evidence="12">Multi-pass membrane protein</topology>
    </subcellularLocation>
    <subcellularLocation>
        <location evidence="1">Membrane</location>
        <topology evidence="1">Multi-pass membrane protein</topology>
    </subcellularLocation>
</comment>
<evidence type="ECO:0000313" key="16">
    <source>
        <dbReference type="Proteomes" id="UP000240811"/>
    </source>
</evidence>
<keyword evidence="11 12" id="KW-0961">Cell wall biogenesis/degradation</keyword>
<comment type="caution">
    <text evidence="15">The sequence shown here is derived from an EMBL/GenBank/DDBJ whole genome shotgun (WGS) entry which is preliminary data.</text>
</comment>
<feature type="transmembrane region" description="Helical" evidence="12">
    <location>
        <begin position="269"/>
        <end position="288"/>
    </location>
</feature>
<feature type="transmembrane region" description="Helical" evidence="12">
    <location>
        <begin position="74"/>
        <end position="92"/>
    </location>
</feature>
<evidence type="ECO:0000256" key="9">
    <source>
        <dbReference type="ARBA" id="ARBA00023136"/>
    </source>
</evidence>
<feature type="transmembrane region" description="Helical" evidence="12">
    <location>
        <begin position="206"/>
        <end position="230"/>
    </location>
</feature>
<evidence type="ECO:0000256" key="8">
    <source>
        <dbReference type="ARBA" id="ARBA00022989"/>
    </source>
</evidence>
<feature type="transmembrane region" description="Helical" evidence="12">
    <location>
        <begin position="344"/>
        <end position="363"/>
    </location>
</feature>
<feature type="transmembrane region" description="Helical" evidence="12">
    <location>
        <begin position="20"/>
        <end position="39"/>
    </location>
</feature>
<dbReference type="Pfam" id="PF00953">
    <property type="entry name" value="Glycos_transf_4"/>
    <property type="match status" value="1"/>
</dbReference>
<dbReference type="EMBL" id="PSQJ01000007">
    <property type="protein sequence ID" value="PTL86161.1"/>
    <property type="molecule type" value="Genomic_DNA"/>
</dbReference>
<evidence type="ECO:0000256" key="11">
    <source>
        <dbReference type="ARBA" id="ARBA00023316"/>
    </source>
</evidence>